<proteinExistence type="predicted"/>
<dbReference type="AlphaFoldDB" id="A0A0E9P797"/>
<sequence length="26" mass="3039">MYCYLYVFSGSTLIAIAKLELLNHFK</sequence>
<reference evidence="1" key="2">
    <citation type="journal article" date="2015" name="Fish Shellfish Immunol.">
        <title>Early steps in the European eel (Anguilla anguilla)-Vibrio vulnificus interaction in the gills: Role of the RtxA13 toxin.</title>
        <authorList>
            <person name="Callol A."/>
            <person name="Pajuelo D."/>
            <person name="Ebbesson L."/>
            <person name="Teles M."/>
            <person name="MacKenzie S."/>
            <person name="Amaro C."/>
        </authorList>
    </citation>
    <scope>NUCLEOTIDE SEQUENCE</scope>
</reference>
<organism evidence="1">
    <name type="scientific">Anguilla anguilla</name>
    <name type="common">European freshwater eel</name>
    <name type="synonym">Muraena anguilla</name>
    <dbReference type="NCBI Taxonomy" id="7936"/>
    <lineage>
        <taxon>Eukaryota</taxon>
        <taxon>Metazoa</taxon>
        <taxon>Chordata</taxon>
        <taxon>Craniata</taxon>
        <taxon>Vertebrata</taxon>
        <taxon>Euteleostomi</taxon>
        <taxon>Actinopterygii</taxon>
        <taxon>Neopterygii</taxon>
        <taxon>Teleostei</taxon>
        <taxon>Anguilliformes</taxon>
        <taxon>Anguillidae</taxon>
        <taxon>Anguilla</taxon>
    </lineage>
</organism>
<evidence type="ECO:0000313" key="1">
    <source>
        <dbReference type="EMBL" id="JAH00511.1"/>
    </source>
</evidence>
<accession>A0A0E9P797</accession>
<name>A0A0E9P797_ANGAN</name>
<reference evidence="1" key="1">
    <citation type="submission" date="2014-11" db="EMBL/GenBank/DDBJ databases">
        <authorList>
            <person name="Amaro Gonzalez C."/>
        </authorList>
    </citation>
    <scope>NUCLEOTIDE SEQUENCE</scope>
</reference>
<protein>
    <submittedName>
        <fullName evidence="1">Uncharacterized protein</fullName>
    </submittedName>
</protein>
<dbReference type="EMBL" id="GBXM01108066">
    <property type="protein sequence ID" value="JAH00511.1"/>
    <property type="molecule type" value="Transcribed_RNA"/>
</dbReference>